<proteinExistence type="predicted"/>
<dbReference type="AlphaFoldDB" id="A0A9D2KBZ6"/>
<dbReference type="PROSITE" id="PS50110">
    <property type="entry name" value="RESPONSE_REGULATORY"/>
    <property type="match status" value="1"/>
</dbReference>
<evidence type="ECO:0000313" key="5">
    <source>
        <dbReference type="Proteomes" id="UP000824176"/>
    </source>
</evidence>
<evidence type="ECO:0000313" key="4">
    <source>
        <dbReference type="EMBL" id="HIZ88493.1"/>
    </source>
</evidence>
<dbReference type="GO" id="GO:0006935">
    <property type="term" value="P:chemotaxis"/>
    <property type="evidence" value="ECO:0007669"/>
    <property type="project" value="InterPro"/>
</dbReference>
<dbReference type="CDD" id="cd00156">
    <property type="entry name" value="REC"/>
    <property type="match status" value="1"/>
</dbReference>
<dbReference type="InterPro" id="IPR001789">
    <property type="entry name" value="Sig_transdc_resp-reg_receiver"/>
</dbReference>
<evidence type="ECO:0000259" key="3">
    <source>
        <dbReference type="PROSITE" id="PS50851"/>
    </source>
</evidence>
<feature type="domain" description="Response regulatory" evidence="2">
    <location>
        <begin position="183"/>
        <end position="299"/>
    </location>
</feature>
<sequence>MALNHGILLETGTNEFEIVEFIINNGNTPYHFCINVAKVREVIVFPETTVQVPDAHPAIIGTANIRQNLVPIINLGQWIGVRQQDPDFSKSKVIVTYFNGAYNGFLVDEVVRIHRITWSDIKDYSAISDLKIVDSVLGVVTIDGRLIQMLDFEKIVAEINPITMVRETTEIDMSRYYDRNGKTIFLAEDSPTIRKLLQSSFTRAGYNTVAFENGIELLTRLRKEKPNLIITDLEMPGGSGDYVVRKTREKEIFNDVPILVFSSMVSVENERKLLHIGASKFIGKPDLSDLIHAVDDFVLDHKGIIIHEKEKDLAQ</sequence>
<accession>A0A9D2KBZ6</accession>
<dbReference type="GO" id="GO:0000160">
    <property type="term" value="P:phosphorelay signal transduction system"/>
    <property type="evidence" value="ECO:0007669"/>
    <property type="project" value="InterPro"/>
</dbReference>
<reference evidence="4" key="2">
    <citation type="submission" date="2021-04" db="EMBL/GenBank/DDBJ databases">
        <authorList>
            <person name="Gilroy R."/>
        </authorList>
    </citation>
    <scope>NUCLEOTIDE SEQUENCE</scope>
    <source>
        <strain evidence="4">ChiW4-1371</strain>
    </source>
</reference>
<dbReference type="PANTHER" id="PTHR47233">
    <property type="entry name" value="CHEMOTAXIS PROTEIN CHEV"/>
    <property type="match status" value="1"/>
</dbReference>
<name>A0A9D2KBZ6_9BACT</name>
<dbReference type="Gene3D" id="2.30.30.40">
    <property type="entry name" value="SH3 Domains"/>
    <property type="match status" value="1"/>
</dbReference>
<dbReference type="Gene3D" id="2.40.50.180">
    <property type="entry name" value="CheA-289, Domain 4"/>
    <property type="match status" value="1"/>
</dbReference>
<protein>
    <submittedName>
        <fullName evidence="4">Chemotaxis protein CheV</fullName>
    </submittedName>
</protein>
<dbReference type="PANTHER" id="PTHR47233:SF3">
    <property type="entry name" value="CHEMOTAXIS PROTEIN CHEV"/>
    <property type="match status" value="1"/>
</dbReference>
<dbReference type="Gene3D" id="3.40.50.2300">
    <property type="match status" value="1"/>
</dbReference>
<dbReference type="InterPro" id="IPR036061">
    <property type="entry name" value="CheW-like_dom_sf"/>
</dbReference>
<dbReference type="InterPro" id="IPR011006">
    <property type="entry name" value="CheY-like_superfamily"/>
</dbReference>
<dbReference type="EMBL" id="DXAQ01000015">
    <property type="protein sequence ID" value="HIZ88493.1"/>
    <property type="molecule type" value="Genomic_DNA"/>
</dbReference>
<organism evidence="4 5">
    <name type="scientific">Candidatus Mucispirillum faecigallinarum</name>
    <dbReference type="NCBI Taxonomy" id="2838699"/>
    <lineage>
        <taxon>Bacteria</taxon>
        <taxon>Pseudomonadati</taxon>
        <taxon>Deferribacterota</taxon>
        <taxon>Deferribacteres</taxon>
        <taxon>Deferribacterales</taxon>
        <taxon>Mucispirillaceae</taxon>
        <taxon>Mucispirillum</taxon>
    </lineage>
</organism>
<keyword evidence="1" id="KW-0597">Phosphoprotein</keyword>
<feature type="modified residue" description="4-aspartylphosphate" evidence="1">
    <location>
        <position position="232"/>
    </location>
</feature>
<dbReference type="SUPFAM" id="SSF50341">
    <property type="entry name" value="CheW-like"/>
    <property type="match status" value="1"/>
</dbReference>
<dbReference type="SMART" id="SM00260">
    <property type="entry name" value="CheW"/>
    <property type="match status" value="1"/>
</dbReference>
<dbReference type="InterPro" id="IPR002545">
    <property type="entry name" value="CheW-lke_dom"/>
</dbReference>
<dbReference type="Pfam" id="PF01584">
    <property type="entry name" value="CheW"/>
    <property type="match status" value="1"/>
</dbReference>
<dbReference type="PROSITE" id="PS50851">
    <property type="entry name" value="CHEW"/>
    <property type="match status" value="1"/>
</dbReference>
<dbReference type="PIRSF" id="PIRSF002867">
    <property type="entry name" value="CheV"/>
    <property type="match status" value="1"/>
</dbReference>
<dbReference type="Proteomes" id="UP000824176">
    <property type="component" value="Unassembled WGS sequence"/>
</dbReference>
<feature type="domain" description="CheW-like" evidence="3">
    <location>
        <begin position="15"/>
        <end position="161"/>
    </location>
</feature>
<comment type="caution">
    <text evidence="4">The sequence shown here is derived from an EMBL/GenBank/DDBJ whole genome shotgun (WGS) entry which is preliminary data.</text>
</comment>
<gene>
    <name evidence="4" type="ORF">H9804_00980</name>
</gene>
<dbReference type="SUPFAM" id="SSF52172">
    <property type="entry name" value="CheY-like"/>
    <property type="match status" value="1"/>
</dbReference>
<dbReference type="SMART" id="SM00448">
    <property type="entry name" value="REC"/>
    <property type="match status" value="1"/>
</dbReference>
<reference evidence="4" key="1">
    <citation type="journal article" date="2021" name="PeerJ">
        <title>Extensive microbial diversity within the chicken gut microbiome revealed by metagenomics and culture.</title>
        <authorList>
            <person name="Gilroy R."/>
            <person name="Ravi A."/>
            <person name="Getino M."/>
            <person name="Pursley I."/>
            <person name="Horton D.L."/>
            <person name="Alikhan N.F."/>
            <person name="Baker D."/>
            <person name="Gharbi K."/>
            <person name="Hall N."/>
            <person name="Watson M."/>
            <person name="Adriaenssens E.M."/>
            <person name="Foster-Nyarko E."/>
            <person name="Jarju S."/>
            <person name="Secka A."/>
            <person name="Antonio M."/>
            <person name="Oren A."/>
            <person name="Chaudhuri R.R."/>
            <person name="La Ragione R."/>
            <person name="Hildebrand F."/>
            <person name="Pallen M.J."/>
        </authorList>
    </citation>
    <scope>NUCLEOTIDE SEQUENCE</scope>
    <source>
        <strain evidence="4">ChiW4-1371</strain>
    </source>
</reference>
<dbReference type="InterPro" id="IPR024181">
    <property type="entry name" value="Chemotax_regulator_CheV"/>
</dbReference>
<evidence type="ECO:0000259" key="2">
    <source>
        <dbReference type="PROSITE" id="PS50110"/>
    </source>
</evidence>
<dbReference type="Pfam" id="PF00072">
    <property type="entry name" value="Response_reg"/>
    <property type="match status" value="1"/>
</dbReference>
<evidence type="ECO:0000256" key="1">
    <source>
        <dbReference type="PROSITE-ProRule" id="PRU00169"/>
    </source>
</evidence>